<dbReference type="InterPro" id="IPR012319">
    <property type="entry name" value="FPG_cat"/>
</dbReference>
<dbReference type="GO" id="GO:0003684">
    <property type="term" value="F:damaged DNA binding"/>
    <property type="evidence" value="ECO:0007669"/>
    <property type="project" value="InterPro"/>
</dbReference>
<dbReference type="AlphaFoldDB" id="A0A556MYN6"/>
<dbReference type="GO" id="GO:0008534">
    <property type="term" value="F:oxidized purine nucleobase lesion DNA N-glycosylase activity"/>
    <property type="evidence" value="ECO:0007669"/>
    <property type="project" value="UniProtKB-EC"/>
</dbReference>
<evidence type="ECO:0000256" key="3">
    <source>
        <dbReference type="ARBA" id="ARBA00022763"/>
    </source>
</evidence>
<reference evidence="11 12" key="1">
    <citation type="submission" date="2019-07" db="EMBL/GenBank/DDBJ databases">
        <authorList>
            <person name="Huq M.A."/>
        </authorList>
    </citation>
    <scope>NUCLEOTIDE SEQUENCE [LARGE SCALE GENOMIC DNA]</scope>
    <source>
        <strain evidence="11 12">MAH-3</strain>
    </source>
</reference>
<evidence type="ECO:0000256" key="1">
    <source>
        <dbReference type="ARBA" id="ARBA00001668"/>
    </source>
</evidence>
<dbReference type="SUPFAM" id="SSF46946">
    <property type="entry name" value="S13-like H2TH domain"/>
    <property type="match status" value="1"/>
</dbReference>
<dbReference type="EMBL" id="VLPL01000004">
    <property type="protein sequence ID" value="TSJ45024.1"/>
    <property type="molecule type" value="Genomic_DNA"/>
</dbReference>
<dbReference type="GO" id="GO:0016829">
    <property type="term" value="F:lyase activity"/>
    <property type="evidence" value="ECO:0007669"/>
    <property type="project" value="UniProtKB-KW"/>
</dbReference>
<evidence type="ECO:0000256" key="5">
    <source>
        <dbReference type="ARBA" id="ARBA00023125"/>
    </source>
</evidence>
<sequence length="244" mass="28547">MPEGPSIVILKEEVQKFARKKVLSISGNSKIDQARMADQKILEFRSWGKHFLICFGGFTLKIHFLLFGSYRVDEEKPETASRLSFFFENGSLHFYSCSVKFLEGDLDAHYDWSVDVMNDAWNPQKANIKLKERPDMLVCDALLEQDIFAGVGNIIKNEVLYRIKIHPESLVGKLPAEKLDQMIEEARIYSFQFLEWKKRYELKKNWLAHTKTWCLRCNLPIIRKVTGIKKRRSFICSNCQILYL</sequence>
<keyword evidence="3" id="KW-0227">DNA damage</keyword>
<dbReference type="Gene3D" id="1.10.8.50">
    <property type="match status" value="1"/>
</dbReference>
<dbReference type="InterPro" id="IPR010979">
    <property type="entry name" value="Ribosomal_uS13-like_H2TH"/>
</dbReference>
<dbReference type="Pfam" id="PF01149">
    <property type="entry name" value="Fapy_DNA_glyco"/>
    <property type="match status" value="1"/>
</dbReference>
<keyword evidence="9" id="KW-0326">Glycosidase</keyword>
<feature type="domain" description="Formamidopyrimidine-DNA glycosylase catalytic" evidence="10">
    <location>
        <begin position="2"/>
        <end position="102"/>
    </location>
</feature>
<dbReference type="GO" id="GO:0008270">
    <property type="term" value="F:zinc ion binding"/>
    <property type="evidence" value="ECO:0007669"/>
    <property type="project" value="InterPro"/>
</dbReference>
<evidence type="ECO:0000256" key="7">
    <source>
        <dbReference type="ARBA" id="ARBA00023239"/>
    </source>
</evidence>
<organism evidence="11 12">
    <name type="scientific">Fluviicola chungangensis</name>
    <dbReference type="NCBI Taxonomy" id="2597671"/>
    <lineage>
        <taxon>Bacteria</taxon>
        <taxon>Pseudomonadati</taxon>
        <taxon>Bacteroidota</taxon>
        <taxon>Flavobacteriia</taxon>
        <taxon>Flavobacteriales</taxon>
        <taxon>Crocinitomicaceae</taxon>
        <taxon>Fluviicola</taxon>
    </lineage>
</organism>
<dbReference type="PANTHER" id="PTHR22993:SF9">
    <property type="entry name" value="FORMAMIDOPYRIMIDINE-DNA GLYCOSYLASE"/>
    <property type="match status" value="1"/>
</dbReference>
<dbReference type="InterPro" id="IPR035937">
    <property type="entry name" value="FPG_N"/>
</dbReference>
<protein>
    <submittedName>
        <fullName evidence="11">Endonuclease</fullName>
    </submittedName>
</protein>
<evidence type="ECO:0000256" key="8">
    <source>
        <dbReference type="ARBA" id="ARBA00023268"/>
    </source>
</evidence>
<name>A0A556MYN6_9FLAO</name>
<dbReference type="GO" id="GO:0006284">
    <property type="term" value="P:base-excision repair"/>
    <property type="evidence" value="ECO:0007669"/>
    <property type="project" value="InterPro"/>
</dbReference>
<dbReference type="RefSeq" id="WP_144333143.1">
    <property type="nucleotide sequence ID" value="NZ_VLPL01000004.1"/>
</dbReference>
<dbReference type="GO" id="GO:0003906">
    <property type="term" value="F:DNA-(apurinic or apyrimidinic site) endonuclease activity"/>
    <property type="evidence" value="ECO:0007669"/>
    <property type="project" value="InterPro"/>
</dbReference>
<comment type="similarity">
    <text evidence="2">Belongs to the FPG family.</text>
</comment>
<dbReference type="InterPro" id="IPR015886">
    <property type="entry name" value="H2TH_FPG"/>
</dbReference>
<evidence type="ECO:0000256" key="4">
    <source>
        <dbReference type="ARBA" id="ARBA00022801"/>
    </source>
</evidence>
<keyword evidence="6" id="KW-0234">DNA repair</keyword>
<dbReference type="PANTHER" id="PTHR22993">
    <property type="entry name" value="FORMAMIDOPYRIMIDINE-DNA GLYCOSYLASE"/>
    <property type="match status" value="1"/>
</dbReference>
<dbReference type="SUPFAM" id="SSF81624">
    <property type="entry name" value="N-terminal domain of MutM-like DNA repair proteins"/>
    <property type="match status" value="1"/>
</dbReference>
<gene>
    <name evidence="11" type="ORF">FO442_10535</name>
</gene>
<proteinExistence type="inferred from homology"/>
<keyword evidence="5" id="KW-0238">DNA-binding</keyword>
<evidence type="ECO:0000256" key="2">
    <source>
        <dbReference type="ARBA" id="ARBA00009409"/>
    </source>
</evidence>
<evidence type="ECO:0000256" key="9">
    <source>
        <dbReference type="ARBA" id="ARBA00023295"/>
    </source>
</evidence>
<keyword evidence="7" id="KW-0456">Lyase</keyword>
<evidence type="ECO:0000256" key="6">
    <source>
        <dbReference type="ARBA" id="ARBA00023204"/>
    </source>
</evidence>
<keyword evidence="8" id="KW-0511">Multifunctional enzyme</keyword>
<dbReference type="OrthoDB" id="9800855at2"/>
<keyword evidence="12" id="KW-1185">Reference proteome</keyword>
<dbReference type="Proteomes" id="UP000316008">
    <property type="component" value="Unassembled WGS sequence"/>
</dbReference>
<keyword evidence="11" id="KW-0540">Nuclease</keyword>
<accession>A0A556MYN6</accession>
<evidence type="ECO:0000313" key="11">
    <source>
        <dbReference type="EMBL" id="TSJ45024.1"/>
    </source>
</evidence>
<dbReference type="Pfam" id="PF06831">
    <property type="entry name" value="H2TH"/>
    <property type="match status" value="1"/>
</dbReference>
<evidence type="ECO:0000259" key="10">
    <source>
        <dbReference type="PROSITE" id="PS51068"/>
    </source>
</evidence>
<comment type="catalytic activity">
    <reaction evidence="1">
        <text>Hydrolysis of DNA containing ring-opened 7-methylguanine residues, releasing 2,6-diamino-4-hydroxy-5-(N-methyl)formamidopyrimidine.</text>
        <dbReference type="EC" id="3.2.2.23"/>
    </reaction>
</comment>
<dbReference type="CDD" id="cd08974">
    <property type="entry name" value="BaFpgNei_N_2"/>
    <property type="match status" value="1"/>
</dbReference>
<dbReference type="SMART" id="SM00898">
    <property type="entry name" value="Fapy_DNA_glyco"/>
    <property type="match status" value="1"/>
</dbReference>
<keyword evidence="4" id="KW-0378">Hydrolase</keyword>
<evidence type="ECO:0000313" key="12">
    <source>
        <dbReference type="Proteomes" id="UP000316008"/>
    </source>
</evidence>
<keyword evidence="11" id="KW-0255">Endonuclease</keyword>
<dbReference type="SMART" id="SM01232">
    <property type="entry name" value="H2TH"/>
    <property type="match status" value="1"/>
</dbReference>
<comment type="caution">
    <text evidence="11">The sequence shown here is derived from an EMBL/GenBank/DDBJ whole genome shotgun (WGS) entry which is preliminary data.</text>
</comment>
<dbReference type="Gene3D" id="3.20.190.10">
    <property type="entry name" value="MutM-like, N-terminal"/>
    <property type="match status" value="1"/>
</dbReference>
<dbReference type="PROSITE" id="PS51068">
    <property type="entry name" value="FPG_CAT"/>
    <property type="match status" value="1"/>
</dbReference>